<dbReference type="EMBL" id="VZBP01000136">
    <property type="protein sequence ID" value="MQO10067.1"/>
    <property type="molecule type" value="Genomic_DNA"/>
</dbReference>
<accession>A0AA90VHL8</accession>
<protein>
    <submittedName>
        <fullName evidence="1">Uncharacterized protein</fullName>
    </submittedName>
</protein>
<sequence length="337" mass="39620">MKRLTMQKNDDVERRMKLREVYGDNELYGLVGQICNKYAGTRSTLRLMPLDFFEIIVGWLDMISAHLKEVDLEFRIQEAWTDIRERIMNQTGGCHGRNEDYVLDEMTVTTLCLINLCLRKLIDDDVPGSRLYYRCTLKIAFLLDDCYPQWEELDLRITNHEYYQYHKDKLKNWVISYMTGGSMASFTDDLGRLKTNVSANGREKANAKIVLFASRGDNKKPDLSVTAYWKEAFLAFLEEMKLNEEKLDSSKNNKVVRMLVAFRKYWKEDLRMVLSDSGAPYYRFLVDDCHIECKVKTERTMVTHLGNMLKSEVGTDEECLVKSFMRRYQQEHPQPDH</sequence>
<evidence type="ECO:0000313" key="2">
    <source>
        <dbReference type="Proteomes" id="UP000405805"/>
    </source>
</evidence>
<dbReference type="RefSeq" id="WP_153097344.1">
    <property type="nucleotide sequence ID" value="NZ_VZBP01000136.1"/>
</dbReference>
<organism evidence="1 2">
    <name type="scientific">Segatella copri</name>
    <dbReference type="NCBI Taxonomy" id="165179"/>
    <lineage>
        <taxon>Bacteria</taxon>
        <taxon>Pseudomonadati</taxon>
        <taxon>Bacteroidota</taxon>
        <taxon>Bacteroidia</taxon>
        <taxon>Bacteroidales</taxon>
        <taxon>Prevotellaceae</taxon>
        <taxon>Segatella</taxon>
    </lineage>
</organism>
<dbReference type="Proteomes" id="UP000405805">
    <property type="component" value="Unassembled WGS sequence"/>
</dbReference>
<dbReference type="AlphaFoldDB" id="A0AA90VHL8"/>
<reference evidence="2" key="1">
    <citation type="submission" date="2019-09" db="EMBL/GenBank/DDBJ databases">
        <title>Distinct polysaccharide growth profiles of human intestinal Prevotella copri isolates.</title>
        <authorList>
            <person name="Fehlner-Peach H."/>
            <person name="Magnabosco C."/>
            <person name="Raghavan V."/>
            <person name="Scher J.U."/>
            <person name="Tett A."/>
            <person name="Cox L.M."/>
            <person name="Gottsegen C."/>
            <person name="Watters A."/>
            <person name="Wiltshire- Gordon J.D."/>
            <person name="Segata N."/>
            <person name="Bonneau R."/>
            <person name="Littman D.R."/>
        </authorList>
    </citation>
    <scope>NUCLEOTIDE SEQUENCE [LARGE SCALE GENOMIC DNA]</scope>
    <source>
        <strain evidence="2">iA624</strain>
    </source>
</reference>
<name>A0AA90VHL8_9BACT</name>
<evidence type="ECO:0000313" key="1">
    <source>
        <dbReference type="EMBL" id="MQO10067.1"/>
    </source>
</evidence>
<comment type="caution">
    <text evidence="1">The sequence shown here is derived from an EMBL/GenBank/DDBJ whole genome shotgun (WGS) entry which is preliminary data.</text>
</comment>
<proteinExistence type="predicted"/>
<gene>
    <name evidence="1" type="ORF">F7D57_10195</name>
</gene>